<dbReference type="EMBL" id="CAMGYJ010000006">
    <property type="protein sequence ID" value="CAI0433949.1"/>
    <property type="molecule type" value="Genomic_DNA"/>
</dbReference>
<sequence length="9" mass="974">MGAVLQRSL</sequence>
<gene>
    <name evidence="1" type="ORF">LITE_LOCUS24091</name>
</gene>
<organism evidence="1 2">
    <name type="scientific">Linum tenue</name>
    <dbReference type="NCBI Taxonomy" id="586396"/>
    <lineage>
        <taxon>Eukaryota</taxon>
        <taxon>Viridiplantae</taxon>
        <taxon>Streptophyta</taxon>
        <taxon>Embryophyta</taxon>
        <taxon>Tracheophyta</taxon>
        <taxon>Spermatophyta</taxon>
        <taxon>Magnoliopsida</taxon>
        <taxon>eudicotyledons</taxon>
        <taxon>Gunneridae</taxon>
        <taxon>Pentapetalae</taxon>
        <taxon>rosids</taxon>
        <taxon>fabids</taxon>
        <taxon>Malpighiales</taxon>
        <taxon>Linaceae</taxon>
        <taxon>Linum</taxon>
    </lineage>
</organism>
<dbReference type="Proteomes" id="UP001154282">
    <property type="component" value="Unassembled WGS sequence"/>
</dbReference>
<keyword evidence="2" id="KW-1185">Reference proteome</keyword>
<proteinExistence type="predicted"/>
<name>A0AAV0LKB5_9ROSI</name>
<evidence type="ECO:0000313" key="1">
    <source>
        <dbReference type="EMBL" id="CAI0433949.1"/>
    </source>
</evidence>
<evidence type="ECO:0000313" key="2">
    <source>
        <dbReference type="Proteomes" id="UP001154282"/>
    </source>
</evidence>
<comment type="caution">
    <text evidence="1">The sequence shown here is derived from an EMBL/GenBank/DDBJ whole genome shotgun (WGS) entry which is preliminary data.</text>
</comment>
<protein>
    <submittedName>
        <fullName evidence="1">Uncharacterized protein</fullName>
    </submittedName>
</protein>
<reference evidence="1" key="1">
    <citation type="submission" date="2022-08" db="EMBL/GenBank/DDBJ databases">
        <authorList>
            <person name="Gutierrez-Valencia J."/>
        </authorList>
    </citation>
    <scope>NUCLEOTIDE SEQUENCE</scope>
</reference>
<accession>A0AAV0LKB5</accession>